<keyword evidence="1" id="KW-0812">Transmembrane</keyword>
<gene>
    <name evidence="2" type="ordered locus">CPS_4485</name>
</gene>
<dbReference type="KEGG" id="cps:CPS_4485"/>
<proteinExistence type="predicted"/>
<evidence type="ECO:0000313" key="2">
    <source>
        <dbReference type="EMBL" id="AAZ25807.1"/>
    </source>
</evidence>
<name>Q47VN9_COLP3</name>
<sequence>MCCDTFLLFFGVHLVILSYIFVNTCNQELVILALLK</sequence>
<protein>
    <submittedName>
        <fullName evidence="2">Uncharacterized protein</fullName>
    </submittedName>
</protein>
<evidence type="ECO:0000256" key="1">
    <source>
        <dbReference type="SAM" id="Phobius"/>
    </source>
</evidence>
<keyword evidence="1" id="KW-1133">Transmembrane helix</keyword>
<dbReference type="HOGENOM" id="CLU_3355572_0_0_6"/>
<evidence type="ECO:0000313" key="3">
    <source>
        <dbReference type="Proteomes" id="UP000000547"/>
    </source>
</evidence>
<organism evidence="2 3">
    <name type="scientific">Colwellia psychrerythraea (strain 34H / ATCC BAA-681)</name>
    <name type="common">Vibrio psychroerythus</name>
    <dbReference type="NCBI Taxonomy" id="167879"/>
    <lineage>
        <taxon>Bacteria</taxon>
        <taxon>Pseudomonadati</taxon>
        <taxon>Pseudomonadota</taxon>
        <taxon>Gammaproteobacteria</taxon>
        <taxon>Alteromonadales</taxon>
        <taxon>Colwelliaceae</taxon>
        <taxon>Colwellia</taxon>
    </lineage>
</organism>
<keyword evidence="1" id="KW-0472">Membrane</keyword>
<accession>Q47VN9</accession>
<dbReference type="STRING" id="167879.CPS_4485"/>
<reference evidence="2" key="1">
    <citation type="journal article" date="2005" name="Proc. Natl. Acad. Sci. U.S.A.">
        <title>The psychrophilic lifestyle as revealed by the genome sequence of Colwellia psychrerythraea 34H through genomic and proteomic analyses.</title>
        <authorList>
            <person name="Methe B.A."/>
            <person name="Nelson K.E."/>
            <person name="Deming J.W."/>
            <person name="Momen B."/>
            <person name="Melamud E."/>
            <person name="Zhang X."/>
            <person name="Moult J."/>
            <person name="Madupu R."/>
            <person name="Nelson W.C."/>
            <person name="Dodson R.J."/>
            <person name="Brinkac L.M."/>
            <person name="Daugherty S.C."/>
            <person name="Durkin A.S."/>
            <person name="DeBoy R.T."/>
            <person name="Kolonay J.F."/>
            <person name="Sullivan S.A."/>
            <person name="Zhou L."/>
            <person name="Davidsen T.M."/>
            <person name="Wu M."/>
            <person name="Huston A.L."/>
            <person name="Lewis M."/>
            <person name="Weaver B."/>
            <person name="Weidman J.F."/>
            <person name="Khouri H."/>
            <person name="Utterback T.R."/>
            <person name="Feldblyum T.V."/>
            <person name="Fraser C.M."/>
        </authorList>
    </citation>
    <scope>NUCLEOTIDE SEQUENCE [LARGE SCALE GENOMIC DNA]</scope>
    <source>
        <strain evidence="2">34H</strain>
    </source>
</reference>
<dbReference type="Proteomes" id="UP000000547">
    <property type="component" value="Chromosome"/>
</dbReference>
<dbReference type="AlphaFoldDB" id="Q47VN9"/>
<feature type="transmembrane region" description="Helical" evidence="1">
    <location>
        <begin position="6"/>
        <end position="35"/>
    </location>
</feature>
<dbReference type="EMBL" id="CP000083">
    <property type="protein sequence ID" value="AAZ25807.1"/>
    <property type="molecule type" value="Genomic_DNA"/>
</dbReference>